<feature type="transmembrane region" description="Helical" evidence="1">
    <location>
        <begin position="54"/>
        <end position="76"/>
    </location>
</feature>
<evidence type="ECO:0000313" key="2">
    <source>
        <dbReference type="EMBL" id="OGI61908.1"/>
    </source>
</evidence>
<accession>A0A1F6UX45</accession>
<protein>
    <submittedName>
        <fullName evidence="2">Uncharacterized protein</fullName>
    </submittedName>
</protein>
<gene>
    <name evidence="2" type="ORF">A2645_01840</name>
</gene>
<proteinExistence type="predicted"/>
<dbReference type="EMBL" id="MFTL01000006">
    <property type="protein sequence ID" value="OGI61908.1"/>
    <property type="molecule type" value="Genomic_DNA"/>
</dbReference>
<evidence type="ECO:0000256" key="1">
    <source>
        <dbReference type="SAM" id="Phobius"/>
    </source>
</evidence>
<dbReference type="STRING" id="1801735.A2645_01840"/>
<dbReference type="Proteomes" id="UP000182253">
    <property type="component" value="Unassembled WGS sequence"/>
</dbReference>
<comment type="caution">
    <text evidence="2">The sequence shown here is derived from an EMBL/GenBank/DDBJ whole genome shotgun (WGS) entry which is preliminary data.</text>
</comment>
<keyword evidence="1" id="KW-0472">Membrane</keyword>
<keyword evidence="1" id="KW-0812">Transmembrane</keyword>
<evidence type="ECO:0000313" key="3">
    <source>
        <dbReference type="Proteomes" id="UP000182253"/>
    </source>
</evidence>
<dbReference type="AlphaFoldDB" id="A0A1F6UX45"/>
<name>A0A1F6UX45_9BACT</name>
<keyword evidence="1" id="KW-1133">Transmembrane helix</keyword>
<organism evidence="2 3">
    <name type="scientific">Candidatus Nomurabacteria bacterium RIFCSPHIGHO2_01_FULL_39_9</name>
    <dbReference type="NCBI Taxonomy" id="1801735"/>
    <lineage>
        <taxon>Bacteria</taxon>
        <taxon>Candidatus Nomuraibacteriota</taxon>
    </lineage>
</organism>
<feature type="transmembrane region" description="Helical" evidence="1">
    <location>
        <begin position="7"/>
        <end position="34"/>
    </location>
</feature>
<sequence>MFLRITAIILLLFSALLLPWWLGLIFAIGLTFFFKSFLEIIPIYFFSDLIFGTPQARFLGFAFIGTIAAFLIYILMNSFKKYLRQ</sequence>
<reference evidence="2 3" key="1">
    <citation type="journal article" date="2016" name="Nat. Commun.">
        <title>Thousands of microbial genomes shed light on interconnected biogeochemical processes in an aquifer system.</title>
        <authorList>
            <person name="Anantharaman K."/>
            <person name="Brown C.T."/>
            <person name="Hug L.A."/>
            <person name="Sharon I."/>
            <person name="Castelle C.J."/>
            <person name="Probst A.J."/>
            <person name="Thomas B.C."/>
            <person name="Singh A."/>
            <person name="Wilkins M.J."/>
            <person name="Karaoz U."/>
            <person name="Brodie E.L."/>
            <person name="Williams K.H."/>
            <person name="Hubbard S.S."/>
            <person name="Banfield J.F."/>
        </authorList>
    </citation>
    <scope>NUCLEOTIDE SEQUENCE [LARGE SCALE GENOMIC DNA]</scope>
</reference>